<evidence type="ECO:0000313" key="2">
    <source>
        <dbReference type="Proteomes" id="UP001500449"/>
    </source>
</evidence>
<proteinExistence type="predicted"/>
<comment type="caution">
    <text evidence="1">The sequence shown here is derived from an EMBL/GenBank/DDBJ whole genome shotgun (WGS) entry which is preliminary data.</text>
</comment>
<reference evidence="1 2" key="1">
    <citation type="journal article" date="2019" name="Int. J. Syst. Evol. Microbiol.">
        <title>The Global Catalogue of Microorganisms (GCM) 10K type strain sequencing project: providing services to taxonomists for standard genome sequencing and annotation.</title>
        <authorList>
            <consortium name="The Broad Institute Genomics Platform"/>
            <consortium name="The Broad Institute Genome Sequencing Center for Infectious Disease"/>
            <person name="Wu L."/>
            <person name="Ma J."/>
        </authorList>
    </citation>
    <scope>NUCLEOTIDE SEQUENCE [LARGE SCALE GENOMIC DNA]</scope>
    <source>
        <strain evidence="1 2">JCM 16009</strain>
    </source>
</reference>
<protein>
    <recommendedName>
        <fullName evidence="3">Cyclase</fullName>
    </recommendedName>
</protein>
<dbReference type="Gene3D" id="3.50.30.50">
    <property type="entry name" value="Putative cyclase"/>
    <property type="match status" value="1"/>
</dbReference>
<dbReference type="Pfam" id="PF04199">
    <property type="entry name" value="Cyclase"/>
    <property type="match status" value="1"/>
</dbReference>
<gene>
    <name evidence="1" type="ORF">GCM10009836_56590</name>
</gene>
<dbReference type="InterPro" id="IPR037175">
    <property type="entry name" value="KFase_sf"/>
</dbReference>
<accession>A0ABN2NI97</accession>
<dbReference type="SUPFAM" id="SSF102198">
    <property type="entry name" value="Putative cyclase"/>
    <property type="match status" value="1"/>
</dbReference>
<dbReference type="EMBL" id="BAAAQK010000023">
    <property type="protein sequence ID" value="GAA1868758.1"/>
    <property type="molecule type" value="Genomic_DNA"/>
</dbReference>
<dbReference type="InterPro" id="IPR007325">
    <property type="entry name" value="KFase/CYL"/>
</dbReference>
<evidence type="ECO:0000313" key="1">
    <source>
        <dbReference type="EMBL" id="GAA1868758.1"/>
    </source>
</evidence>
<sequence length="307" mass="32404">MTYEVASAAEFDSWVHGLHAERVHGPGDQLGSLNHLDDAARARGRDCLRTGVAISLAMPLRPGPTLRRSGESAFALTTYAIATTAAGDPMPDGFAMFADRVELDCHGGSNTHVDALNHVAFHGAWYDGSPVGEPPVSGSVLPLAEFGIFTRAVHADICAVRGTSYVELGRPVTGDEIDKAVAAAGLEFRPGDALLLDCGRDRYESEVGSWDGSRPRPGVGPEAARWMHEHRPGLVCWDMLDGQNPQNIVGPVHQLSWATGLVLVDNCTFAAARSSLQRPGHGAAALVVAPLPIEGATGSNVNPLLLL</sequence>
<keyword evidence="2" id="KW-1185">Reference proteome</keyword>
<organism evidence="1 2">
    <name type="scientific">Pseudonocardia ailaonensis</name>
    <dbReference type="NCBI Taxonomy" id="367279"/>
    <lineage>
        <taxon>Bacteria</taxon>
        <taxon>Bacillati</taxon>
        <taxon>Actinomycetota</taxon>
        <taxon>Actinomycetes</taxon>
        <taxon>Pseudonocardiales</taxon>
        <taxon>Pseudonocardiaceae</taxon>
        <taxon>Pseudonocardia</taxon>
    </lineage>
</organism>
<dbReference type="RefSeq" id="WP_344423664.1">
    <property type="nucleotide sequence ID" value="NZ_BAAAQK010000023.1"/>
</dbReference>
<evidence type="ECO:0008006" key="3">
    <source>
        <dbReference type="Google" id="ProtNLM"/>
    </source>
</evidence>
<dbReference type="Proteomes" id="UP001500449">
    <property type="component" value="Unassembled WGS sequence"/>
</dbReference>
<name>A0ABN2NI97_9PSEU</name>